<dbReference type="UniPathway" id="UPA01068">
    <property type="reaction ID" value="UER00304"/>
</dbReference>
<feature type="binding site" evidence="5 7">
    <location>
        <position position="187"/>
    </location>
    <ligand>
        <name>FMN</name>
        <dbReference type="ChEBI" id="CHEBI:58210"/>
    </ligand>
</feature>
<evidence type="ECO:0000313" key="10">
    <source>
        <dbReference type="EMBL" id="SOC81207.1"/>
    </source>
</evidence>
<dbReference type="GO" id="GO:0008615">
    <property type="term" value="P:pyridoxine biosynthetic process"/>
    <property type="evidence" value="ECO:0007669"/>
    <property type="project" value="UniProtKB-UniRule"/>
</dbReference>
<proteinExistence type="inferred from homology"/>
<keyword evidence="3 5" id="KW-0288">FMN</keyword>
<dbReference type="OrthoDB" id="9780392at2"/>
<feature type="binding site" evidence="5 6">
    <location>
        <position position="129"/>
    </location>
    <ligand>
        <name>substrate</name>
    </ligand>
</feature>
<keyword evidence="2 5" id="KW-0285">Flavoprotein</keyword>
<dbReference type="PIRSF" id="PIRSF000190">
    <property type="entry name" value="Pyd_amn-ph_oxd"/>
    <property type="match status" value="1"/>
</dbReference>
<dbReference type="RefSeq" id="WP_097056975.1">
    <property type="nucleotide sequence ID" value="NZ_OCMF01000004.1"/>
</dbReference>
<comment type="similarity">
    <text evidence="1 5">Belongs to the pyridoxamine 5'-phosphate oxidase family.</text>
</comment>
<dbReference type="InterPro" id="IPR011576">
    <property type="entry name" value="Pyridox_Oxase_N"/>
</dbReference>
<dbReference type="NCBIfam" id="TIGR00558">
    <property type="entry name" value="pdxH"/>
    <property type="match status" value="1"/>
</dbReference>
<feature type="binding site" evidence="6">
    <location>
        <begin position="9"/>
        <end position="12"/>
    </location>
    <ligand>
        <name>substrate</name>
    </ligand>
</feature>
<feature type="binding site" evidence="5 7">
    <location>
        <begin position="142"/>
        <end position="143"/>
    </location>
    <ligand>
        <name>FMN</name>
        <dbReference type="ChEBI" id="CHEBI:58210"/>
    </ligand>
</feature>
<name>A0A285X773_9FLAO</name>
<gene>
    <name evidence="5" type="primary">pdxH</name>
    <name evidence="10" type="ORF">SAMN06296241_2781</name>
</gene>
<evidence type="ECO:0000259" key="8">
    <source>
        <dbReference type="Pfam" id="PF01243"/>
    </source>
</evidence>
<feature type="domain" description="Pyridoxine 5'-phosphate oxidase dimerisation C-terminal" evidence="9">
    <location>
        <begin position="174"/>
        <end position="214"/>
    </location>
</feature>
<feature type="binding site" evidence="5 6">
    <location>
        <begin position="193"/>
        <end position="195"/>
    </location>
    <ligand>
        <name>substrate</name>
    </ligand>
</feature>
<feature type="binding site" evidence="5 6">
    <location>
        <position position="133"/>
    </location>
    <ligand>
        <name>substrate</name>
    </ligand>
</feature>
<sequence length="214" mass="25354">MKNKLHDYRKLYQKHELLEEEIPQDPFDLFHTWLKAVEESREVEEINTMNLSTIGLDGFPKTRVVLLKEYDTEGFVFYTNYESEKAQAIAKDPRVCLSFFWPDSERQVLIKGMAQKTSEEESVDYFRSRPRGSQLGAWASAQSSIIPSREYLEEKMRSLEKEFEGKEIPKPVYWGGYKVIPSQFEFWQGRPSRLHDRIYYCKEDSGWKMDRLAP</sequence>
<dbReference type="PANTHER" id="PTHR10851:SF0">
    <property type="entry name" value="PYRIDOXINE-5'-PHOSPHATE OXIDASE"/>
    <property type="match status" value="1"/>
</dbReference>
<evidence type="ECO:0000256" key="7">
    <source>
        <dbReference type="PIRSR" id="PIRSR000190-2"/>
    </source>
</evidence>
<feature type="binding site" evidence="5 7">
    <location>
        <position position="107"/>
    </location>
    <ligand>
        <name>FMN</name>
        <dbReference type="ChEBI" id="CHEBI:58210"/>
    </ligand>
</feature>
<feature type="binding site" evidence="5 6">
    <location>
        <position position="68"/>
    </location>
    <ligand>
        <name>substrate</name>
    </ligand>
</feature>
<feature type="binding site" evidence="5 7">
    <location>
        <begin position="63"/>
        <end position="68"/>
    </location>
    <ligand>
        <name>FMN</name>
        <dbReference type="ChEBI" id="CHEBI:58210"/>
    </ligand>
</feature>
<dbReference type="InterPro" id="IPR019576">
    <property type="entry name" value="Pyridoxamine_oxidase_dimer_C"/>
</dbReference>
<feature type="binding site" evidence="5 7">
    <location>
        <position position="85"/>
    </location>
    <ligand>
        <name>FMN</name>
        <dbReference type="ChEBI" id="CHEBI:58210"/>
    </ligand>
</feature>
<comment type="function">
    <text evidence="5">Catalyzes the oxidation of either pyridoxine 5'-phosphate (PNP) or pyridoxamine 5'-phosphate (PMP) into pyridoxal 5'-phosphate (PLP).</text>
</comment>
<dbReference type="InterPro" id="IPR012349">
    <property type="entry name" value="Split_barrel_FMN-bd"/>
</dbReference>
<comment type="pathway">
    <text evidence="5">Cofactor metabolism; pyridoxal 5'-phosphate salvage; pyridoxal 5'-phosphate from pyridoxamine 5'-phosphate: step 1/1.</text>
</comment>
<comment type="catalytic activity">
    <reaction evidence="5">
        <text>pyridoxine 5'-phosphate + O2 = pyridoxal 5'-phosphate + H2O2</text>
        <dbReference type="Rhea" id="RHEA:15149"/>
        <dbReference type="ChEBI" id="CHEBI:15379"/>
        <dbReference type="ChEBI" id="CHEBI:16240"/>
        <dbReference type="ChEBI" id="CHEBI:58589"/>
        <dbReference type="ChEBI" id="CHEBI:597326"/>
        <dbReference type="EC" id="1.4.3.5"/>
    </reaction>
</comment>
<accession>A0A285X773</accession>
<evidence type="ECO:0000256" key="6">
    <source>
        <dbReference type="PIRSR" id="PIRSR000190-1"/>
    </source>
</evidence>
<keyword evidence="4 5" id="KW-0560">Oxidoreductase</keyword>
<dbReference type="EMBL" id="OCMF01000004">
    <property type="protein sequence ID" value="SOC81207.1"/>
    <property type="molecule type" value="Genomic_DNA"/>
</dbReference>
<feature type="binding site" evidence="5 6">
    <location>
        <position position="125"/>
    </location>
    <ligand>
        <name>substrate</name>
    </ligand>
</feature>
<evidence type="ECO:0000313" key="11">
    <source>
        <dbReference type="Proteomes" id="UP000219193"/>
    </source>
</evidence>
<dbReference type="SUPFAM" id="SSF50475">
    <property type="entry name" value="FMN-binding split barrel"/>
    <property type="match status" value="1"/>
</dbReference>
<organism evidence="10 11">
    <name type="scientific">Salinimicrobium sediminis</name>
    <dbReference type="NCBI Taxonomy" id="1343891"/>
    <lineage>
        <taxon>Bacteria</taxon>
        <taxon>Pseudomonadati</taxon>
        <taxon>Bacteroidota</taxon>
        <taxon>Flavobacteriia</taxon>
        <taxon>Flavobacteriales</taxon>
        <taxon>Flavobacteriaceae</taxon>
        <taxon>Salinimicrobium</taxon>
    </lineage>
</organism>
<evidence type="ECO:0000259" key="9">
    <source>
        <dbReference type="Pfam" id="PF10590"/>
    </source>
</evidence>
<dbReference type="Pfam" id="PF10590">
    <property type="entry name" value="PNP_phzG_C"/>
    <property type="match status" value="1"/>
</dbReference>
<keyword evidence="11" id="KW-1185">Reference proteome</keyword>
<evidence type="ECO:0000256" key="4">
    <source>
        <dbReference type="ARBA" id="ARBA00023002"/>
    </source>
</evidence>
<dbReference type="Gene3D" id="2.30.110.10">
    <property type="entry name" value="Electron Transport, Fmn-binding Protein, Chain A"/>
    <property type="match status" value="1"/>
</dbReference>
<dbReference type="InterPro" id="IPR000659">
    <property type="entry name" value="Pyridox_Oxase"/>
</dbReference>
<dbReference type="Pfam" id="PF01243">
    <property type="entry name" value="PNPOx_N"/>
    <property type="match status" value="1"/>
</dbReference>
<evidence type="ECO:0000256" key="2">
    <source>
        <dbReference type="ARBA" id="ARBA00022630"/>
    </source>
</evidence>
<reference evidence="11" key="1">
    <citation type="submission" date="2017-09" db="EMBL/GenBank/DDBJ databases">
        <authorList>
            <person name="Varghese N."/>
            <person name="Submissions S."/>
        </authorList>
    </citation>
    <scope>NUCLEOTIDE SEQUENCE [LARGE SCALE GENOMIC DNA]</scope>
    <source>
        <strain evidence="11">CGMCC 1.12641</strain>
    </source>
</reference>
<dbReference type="InterPro" id="IPR019740">
    <property type="entry name" value="Pyridox_Oxase_CS"/>
</dbReference>
<dbReference type="EC" id="1.4.3.5" evidence="5"/>
<comment type="cofactor">
    <cofactor evidence="5 7">
        <name>FMN</name>
        <dbReference type="ChEBI" id="CHEBI:58210"/>
    </cofactor>
    <text evidence="5 7">Binds 1 FMN per subunit.</text>
</comment>
<comment type="catalytic activity">
    <reaction evidence="5">
        <text>pyridoxamine 5'-phosphate + O2 + H2O = pyridoxal 5'-phosphate + H2O2 + NH4(+)</text>
        <dbReference type="Rhea" id="RHEA:15817"/>
        <dbReference type="ChEBI" id="CHEBI:15377"/>
        <dbReference type="ChEBI" id="CHEBI:15379"/>
        <dbReference type="ChEBI" id="CHEBI:16240"/>
        <dbReference type="ChEBI" id="CHEBI:28938"/>
        <dbReference type="ChEBI" id="CHEBI:58451"/>
        <dbReference type="ChEBI" id="CHEBI:597326"/>
        <dbReference type="EC" id="1.4.3.5"/>
    </reaction>
</comment>
<keyword evidence="5" id="KW-0664">Pyridoxine biosynthesis</keyword>
<comment type="subunit">
    <text evidence="5">Homodimer.</text>
</comment>
<feature type="domain" description="Pyridoxamine 5'-phosphate oxidase N-terminal" evidence="8">
    <location>
        <begin position="41"/>
        <end position="154"/>
    </location>
</feature>
<dbReference type="NCBIfam" id="NF004231">
    <property type="entry name" value="PRK05679.1"/>
    <property type="match status" value="1"/>
</dbReference>
<comment type="caution">
    <text evidence="5">Lacks conserved residue(s) required for the propagation of feature annotation.</text>
</comment>
<feature type="binding site" evidence="5 7">
    <location>
        <begin position="78"/>
        <end position="79"/>
    </location>
    <ligand>
        <name>FMN</name>
        <dbReference type="ChEBI" id="CHEBI:58210"/>
    </ligand>
</feature>
<evidence type="ECO:0000256" key="1">
    <source>
        <dbReference type="ARBA" id="ARBA00007301"/>
    </source>
</evidence>
<dbReference type="Proteomes" id="UP000219193">
    <property type="component" value="Unassembled WGS sequence"/>
</dbReference>
<dbReference type="AlphaFoldDB" id="A0A285X773"/>
<feature type="binding site" evidence="5 7">
    <location>
        <position position="197"/>
    </location>
    <ligand>
        <name>FMN</name>
        <dbReference type="ChEBI" id="CHEBI:58210"/>
    </ligand>
</feature>
<comment type="pathway">
    <text evidence="5">Cofactor metabolism; pyridoxal 5'-phosphate salvage; pyridoxal 5'-phosphate from pyridoxine 5'-phosphate: step 1/1.</text>
</comment>
<dbReference type="GO" id="GO:0004733">
    <property type="term" value="F:pyridoxamine phosphate oxidase activity"/>
    <property type="evidence" value="ECO:0007669"/>
    <property type="project" value="UniProtKB-UniRule"/>
</dbReference>
<dbReference type="GO" id="GO:0010181">
    <property type="term" value="F:FMN binding"/>
    <property type="evidence" value="ECO:0007669"/>
    <property type="project" value="UniProtKB-UniRule"/>
</dbReference>
<protein>
    <recommendedName>
        <fullName evidence="5">Pyridoxine/pyridoxamine 5'-phosphate oxidase</fullName>
        <ecNumber evidence="5">1.4.3.5</ecNumber>
    </recommendedName>
    <alternativeName>
        <fullName evidence="5">PNP/PMP oxidase</fullName>
        <shortName evidence="5">PNPOx</shortName>
    </alternativeName>
    <alternativeName>
        <fullName evidence="5">Pyridoxal 5'-phosphate synthase</fullName>
    </alternativeName>
</protein>
<dbReference type="PROSITE" id="PS01064">
    <property type="entry name" value="PYRIDOX_OXIDASE"/>
    <property type="match status" value="1"/>
</dbReference>
<dbReference type="HAMAP" id="MF_01629">
    <property type="entry name" value="PdxH"/>
    <property type="match status" value="1"/>
</dbReference>
<evidence type="ECO:0000256" key="5">
    <source>
        <dbReference type="HAMAP-Rule" id="MF_01629"/>
    </source>
</evidence>
<evidence type="ECO:0000256" key="3">
    <source>
        <dbReference type="ARBA" id="ARBA00022643"/>
    </source>
</evidence>
<dbReference type="PANTHER" id="PTHR10851">
    <property type="entry name" value="PYRIDOXINE-5-PHOSPHATE OXIDASE"/>
    <property type="match status" value="1"/>
</dbReference>